<dbReference type="InterPro" id="IPR012677">
    <property type="entry name" value="Nucleotide-bd_a/b_plait_sf"/>
</dbReference>
<dbReference type="AlphaFoldDB" id="A0AAJ0GGS9"/>
<proteinExistence type="predicted"/>
<evidence type="ECO:0000313" key="3">
    <source>
        <dbReference type="Proteomes" id="UP001271007"/>
    </source>
</evidence>
<gene>
    <name evidence="2" type="ORF">LTR09_002287</name>
</gene>
<feature type="region of interest" description="Disordered" evidence="1">
    <location>
        <begin position="249"/>
        <end position="285"/>
    </location>
</feature>
<sequence>MQNHNGGQNGNGFGPPPYNNIQPSPTPHRANVNNNNMGVMAEQGRYVPPQKRGGNAFEAESIIRPESSMSNVTFASQAPMQQFAPVNPAFVNRGQLAYPPAHHLPPGGHYAYGPAQLNQQFARFDASLGAARAAPGVQPYMNNGHGVSNGPNFYNGGVRPGFGGAAGGNGAGGYGHGVIGSGMRTNNDVAHTPHDDGSEGHDSAVANSKGHYLARMIMSGAADDPRDVDYGNPGPSRRPEAVYRALADSATPSATASRSRQRRGHVVAAAGQESNESSPHASVRAANIRGNPEVYIGTKQLRLPDWMQHMENGIYPSVQQVFHDLPLIEGCRCARPSTAGVIRIRNIPYNTSRAEIIAYLGRNAQIVNQPIGTPFMAVHIMMDRLSGKTMDAFIEVESPREAGLVATQFARRLKTTGRQTKLGDRPVVVEQSSQQDLMSELFPRAKTVTWVGPEPKFDTTNIEYFYPGVPSVGFEGFLFDEDYAHLVKHLEMPQRSPFVQRCMVRPYESLISTVHKFPWFAVDYVLFNERNELFKVVLKAIDALMQLLRKIGGNGGHDPTKPTTIVLKELVVAALVCPGFSEFQKSRVIRHLVQGNYGQYTTSKGLSLTFGGTDNYSGNWPFQILVKKPGVNDQLVEYIAGLLRDATTGNQLSLADIHAMNASGNLASPFGSIELDYTGVKTIADVGRVELRAIEKLLSLILPRGGNARALPYGFH</sequence>
<dbReference type="SUPFAM" id="SSF54928">
    <property type="entry name" value="RNA-binding domain, RBD"/>
    <property type="match status" value="1"/>
</dbReference>
<feature type="compositionally biased region" description="Low complexity" evidence="1">
    <location>
        <begin position="249"/>
        <end position="258"/>
    </location>
</feature>
<comment type="caution">
    <text evidence="2">The sequence shown here is derived from an EMBL/GenBank/DDBJ whole genome shotgun (WGS) entry which is preliminary data.</text>
</comment>
<organism evidence="2 3">
    <name type="scientific">Extremus antarcticus</name>
    <dbReference type="NCBI Taxonomy" id="702011"/>
    <lineage>
        <taxon>Eukaryota</taxon>
        <taxon>Fungi</taxon>
        <taxon>Dikarya</taxon>
        <taxon>Ascomycota</taxon>
        <taxon>Pezizomycotina</taxon>
        <taxon>Dothideomycetes</taxon>
        <taxon>Dothideomycetidae</taxon>
        <taxon>Mycosphaerellales</taxon>
        <taxon>Extremaceae</taxon>
        <taxon>Extremus</taxon>
    </lineage>
</organism>
<protein>
    <submittedName>
        <fullName evidence="2">Uncharacterized protein</fullName>
    </submittedName>
</protein>
<reference evidence="2" key="1">
    <citation type="submission" date="2023-04" db="EMBL/GenBank/DDBJ databases">
        <title>Black Yeasts Isolated from many extreme environments.</title>
        <authorList>
            <person name="Coleine C."/>
            <person name="Stajich J.E."/>
            <person name="Selbmann L."/>
        </authorList>
    </citation>
    <scope>NUCLEOTIDE SEQUENCE</scope>
    <source>
        <strain evidence="2">CCFEE 5312</strain>
    </source>
</reference>
<evidence type="ECO:0000313" key="2">
    <source>
        <dbReference type="EMBL" id="KAK3057248.1"/>
    </source>
</evidence>
<evidence type="ECO:0000256" key="1">
    <source>
        <dbReference type="SAM" id="MobiDB-lite"/>
    </source>
</evidence>
<dbReference type="GO" id="GO:0003676">
    <property type="term" value="F:nucleic acid binding"/>
    <property type="evidence" value="ECO:0007669"/>
    <property type="project" value="InterPro"/>
</dbReference>
<accession>A0AAJ0GGS9</accession>
<dbReference type="EMBL" id="JAWDJX010000004">
    <property type="protein sequence ID" value="KAK3057248.1"/>
    <property type="molecule type" value="Genomic_DNA"/>
</dbReference>
<dbReference type="InterPro" id="IPR035979">
    <property type="entry name" value="RBD_domain_sf"/>
</dbReference>
<keyword evidence="3" id="KW-1185">Reference proteome</keyword>
<dbReference type="Proteomes" id="UP001271007">
    <property type="component" value="Unassembled WGS sequence"/>
</dbReference>
<dbReference type="Gene3D" id="3.30.70.330">
    <property type="match status" value="1"/>
</dbReference>
<feature type="region of interest" description="Disordered" evidence="1">
    <location>
        <begin position="1"/>
        <end position="35"/>
    </location>
</feature>
<name>A0AAJ0GGS9_9PEZI</name>